<sequence length="580" mass="64902">MEAMLARSQQLPISVVIEDNSGHIQADGHPLASACTRLRNIPRIKELRYVGYSIHPFLQAVLEQDAPVLESLTLVSYLNIGSQVLSNKTVFLGKNPPQLKKLKLVRCCIGWRSPLLFSPTLTELKIYCESEPMRPSLSQIREVLLSLRGLINLVLVDVVRTRSMEWREHPDAAPFPIPALDDASKVPLFHLQSLRFSTETPIDIRDFLAILSTPSDTVLHLRFTCLDGFRLVCTPPEVTVHNIVHSIHDFFALSSRPAVEPEQGRESGYRSIGILSTSLLSLDKRTKDFCIVVGNHDRSTSNEAVPLQEAPTFYRQTEPAKFVSLDCLPVWDTKFFLGLPSWAADHSRVVLPMMCRLFPLRGVDTVLVNSSAFSDPELWWRTFGWMEHVTTVVVSGDAVCGFAAALRGKGRPSTPIYAYLNSSDRDIWFEERWGAMTARPLPAFIDDLELPSQLFPNLLHLQIESLSAEKPALGLPNVSDDLTKALEALVANRGLWNRADAFPAGVGPLTTLEFAYIGPGKNDSPTVEELKMRSSFSRFVQLPGPQNLRLSPTDKPSLRDEDSMHWIARQGGCLRDHDYF</sequence>
<keyword evidence="2" id="KW-1185">Reference proteome</keyword>
<dbReference type="Proteomes" id="UP000814140">
    <property type="component" value="Unassembled WGS sequence"/>
</dbReference>
<evidence type="ECO:0000313" key="1">
    <source>
        <dbReference type="EMBL" id="KAI0054760.1"/>
    </source>
</evidence>
<evidence type="ECO:0000313" key="2">
    <source>
        <dbReference type="Proteomes" id="UP000814140"/>
    </source>
</evidence>
<reference evidence="1" key="2">
    <citation type="journal article" date="2022" name="New Phytol.">
        <title>Evolutionary transition to the ectomycorrhizal habit in the genomes of a hyperdiverse lineage of mushroom-forming fungi.</title>
        <authorList>
            <person name="Looney B."/>
            <person name="Miyauchi S."/>
            <person name="Morin E."/>
            <person name="Drula E."/>
            <person name="Courty P.E."/>
            <person name="Kohler A."/>
            <person name="Kuo A."/>
            <person name="LaButti K."/>
            <person name="Pangilinan J."/>
            <person name="Lipzen A."/>
            <person name="Riley R."/>
            <person name="Andreopoulos W."/>
            <person name="He G."/>
            <person name="Johnson J."/>
            <person name="Nolan M."/>
            <person name="Tritt A."/>
            <person name="Barry K.W."/>
            <person name="Grigoriev I.V."/>
            <person name="Nagy L.G."/>
            <person name="Hibbett D."/>
            <person name="Henrissat B."/>
            <person name="Matheny P.B."/>
            <person name="Labbe J."/>
            <person name="Martin F.M."/>
        </authorList>
    </citation>
    <scope>NUCLEOTIDE SEQUENCE</scope>
    <source>
        <strain evidence="1">HHB10654</strain>
    </source>
</reference>
<dbReference type="EMBL" id="MU277351">
    <property type="protein sequence ID" value="KAI0054760.1"/>
    <property type="molecule type" value="Genomic_DNA"/>
</dbReference>
<organism evidence="1 2">
    <name type="scientific">Artomyces pyxidatus</name>
    <dbReference type="NCBI Taxonomy" id="48021"/>
    <lineage>
        <taxon>Eukaryota</taxon>
        <taxon>Fungi</taxon>
        <taxon>Dikarya</taxon>
        <taxon>Basidiomycota</taxon>
        <taxon>Agaricomycotina</taxon>
        <taxon>Agaricomycetes</taxon>
        <taxon>Russulales</taxon>
        <taxon>Auriscalpiaceae</taxon>
        <taxon>Artomyces</taxon>
    </lineage>
</organism>
<proteinExistence type="predicted"/>
<gene>
    <name evidence="1" type="ORF">BV25DRAFT_1922401</name>
</gene>
<accession>A0ACB8SFG5</accession>
<name>A0ACB8SFG5_9AGAM</name>
<reference evidence="1" key="1">
    <citation type="submission" date="2021-03" db="EMBL/GenBank/DDBJ databases">
        <authorList>
            <consortium name="DOE Joint Genome Institute"/>
            <person name="Ahrendt S."/>
            <person name="Looney B.P."/>
            <person name="Miyauchi S."/>
            <person name="Morin E."/>
            <person name="Drula E."/>
            <person name="Courty P.E."/>
            <person name="Chicoki N."/>
            <person name="Fauchery L."/>
            <person name="Kohler A."/>
            <person name="Kuo A."/>
            <person name="Labutti K."/>
            <person name="Pangilinan J."/>
            <person name="Lipzen A."/>
            <person name="Riley R."/>
            <person name="Andreopoulos W."/>
            <person name="He G."/>
            <person name="Johnson J."/>
            <person name="Barry K.W."/>
            <person name="Grigoriev I.V."/>
            <person name="Nagy L."/>
            <person name="Hibbett D."/>
            <person name="Henrissat B."/>
            <person name="Matheny P.B."/>
            <person name="Labbe J."/>
            <person name="Martin F."/>
        </authorList>
    </citation>
    <scope>NUCLEOTIDE SEQUENCE</scope>
    <source>
        <strain evidence="1">HHB10654</strain>
    </source>
</reference>
<comment type="caution">
    <text evidence="1">The sequence shown here is derived from an EMBL/GenBank/DDBJ whole genome shotgun (WGS) entry which is preliminary data.</text>
</comment>
<protein>
    <submittedName>
        <fullName evidence="1">Uncharacterized protein</fullName>
    </submittedName>
</protein>